<sequence length="83" mass="9352">MHDETEVPIWFFIGCLLLIYGVLIFGAGLYALVFPPPEEQRVALYSLHADVWWGAFMAAVGSFYCLRYHPYKAKAPAGIEALE</sequence>
<organism evidence="2 3">
    <name type="scientific">Aquisphaera giovannonii</name>
    <dbReference type="NCBI Taxonomy" id="406548"/>
    <lineage>
        <taxon>Bacteria</taxon>
        <taxon>Pseudomonadati</taxon>
        <taxon>Planctomycetota</taxon>
        <taxon>Planctomycetia</taxon>
        <taxon>Isosphaerales</taxon>
        <taxon>Isosphaeraceae</taxon>
        <taxon>Aquisphaera</taxon>
    </lineage>
</organism>
<keyword evidence="1" id="KW-1133">Transmembrane helix</keyword>
<keyword evidence="1" id="KW-0812">Transmembrane</keyword>
<dbReference type="KEGG" id="agv:OJF2_58770"/>
<dbReference type="EMBL" id="CP042997">
    <property type="protein sequence ID" value="QEH37287.1"/>
    <property type="molecule type" value="Genomic_DNA"/>
</dbReference>
<feature type="transmembrane region" description="Helical" evidence="1">
    <location>
        <begin position="45"/>
        <end position="66"/>
    </location>
</feature>
<keyword evidence="3" id="KW-1185">Reference proteome</keyword>
<dbReference type="OrthoDB" id="122962at2"/>
<proteinExistence type="predicted"/>
<evidence type="ECO:0000313" key="2">
    <source>
        <dbReference type="EMBL" id="QEH37287.1"/>
    </source>
</evidence>
<name>A0A5B9WA21_9BACT</name>
<protein>
    <submittedName>
        <fullName evidence="2">Uncharacterized protein</fullName>
    </submittedName>
</protein>
<evidence type="ECO:0000256" key="1">
    <source>
        <dbReference type="SAM" id="Phobius"/>
    </source>
</evidence>
<accession>A0A5B9WA21</accession>
<dbReference type="AlphaFoldDB" id="A0A5B9WA21"/>
<dbReference type="Proteomes" id="UP000324233">
    <property type="component" value="Chromosome"/>
</dbReference>
<gene>
    <name evidence="2" type="ORF">OJF2_58770</name>
</gene>
<reference evidence="2 3" key="1">
    <citation type="submission" date="2019-08" db="EMBL/GenBank/DDBJ databases">
        <title>Deep-cultivation of Planctomycetes and their phenomic and genomic characterization uncovers novel biology.</title>
        <authorList>
            <person name="Wiegand S."/>
            <person name="Jogler M."/>
            <person name="Boedeker C."/>
            <person name="Pinto D."/>
            <person name="Vollmers J."/>
            <person name="Rivas-Marin E."/>
            <person name="Kohn T."/>
            <person name="Peeters S.H."/>
            <person name="Heuer A."/>
            <person name="Rast P."/>
            <person name="Oberbeckmann S."/>
            <person name="Bunk B."/>
            <person name="Jeske O."/>
            <person name="Meyerdierks A."/>
            <person name="Storesund J.E."/>
            <person name="Kallscheuer N."/>
            <person name="Luecker S."/>
            <person name="Lage O.M."/>
            <person name="Pohl T."/>
            <person name="Merkel B.J."/>
            <person name="Hornburger P."/>
            <person name="Mueller R.-W."/>
            <person name="Bruemmer F."/>
            <person name="Labrenz M."/>
            <person name="Spormann A.M."/>
            <person name="Op den Camp H."/>
            <person name="Overmann J."/>
            <person name="Amann R."/>
            <person name="Jetten M.S.M."/>
            <person name="Mascher T."/>
            <person name="Medema M.H."/>
            <person name="Devos D.P."/>
            <person name="Kaster A.-K."/>
            <person name="Ovreas L."/>
            <person name="Rohde M."/>
            <person name="Galperin M.Y."/>
            <person name="Jogler C."/>
        </authorList>
    </citation>
    <scope>NUCLEOTIDE SEQUENCE [LARGE SCALE GENOMIC DNA]</scope>
    <source>
        <strain evidence="2 3">OJF2</strain>
    </source>
</reference>
<dbReference type="RefSeq" id="WP_148596866.1">
    <property type="nucleotide sequence ID" value="NZ_CP042997.1"/>
</dbReference>
<feature type="transmembrane region" description="Helical" evidence="1">
    <location>
        <begin position="7"/>
        <end position="33"/>
    </location>
</feature>
<keyword evidence="1" id="KW-0472">Membrane</keyword>
<evidence type="ECO:0000313" key="3">
    <source>
        <dbReference type="Proteomes" id="UP000324233"/>
    </source>
</evidence>